<name>A0A6P4A233_ZIZJJ</name>
<sequence>METISKKPKSDNLNCNTKWSDLPKEVVQLILKKLPFVDLLRFKALSTSSLLLQKSYISSSFYSPAPQTPWLMLPSDQVDEPNSCRFFSLSEKKVYKLDNVVDGFRGWIFCVGSSYGWLVISDEKDNPSLLNPFSGTKIKLPSIIKTTSALLTALLEPRRIRKAILMSDPSRTENFQVAMLYSHYRTILLAFYKHGESNSWIDVVKNGRKANYNSITYHDDKLYAVYESKIDVWNIGNPFPTLVSTIEFSVHITLRKIRPNSMNFRCYEDIVESLGELFYVYLLTFYNVPTSIRAYEIRISKFNFSENRWEEQENLCGRTFFIANHQIMAVCARDFPECEENTVYFADNEREFGLYKLHINDDVMKQPLFQQDKSIKYPLPHWIVPNI</sequence>
<dbReference type="PANTHER" id="PTHR44259">
    <property type="entry name" value="OS07G0183000 PROTEIN-RELATED"/>
    <property type="match status" value="1"/>
</dbReference>
<gene>
    <name evidence="3" type="primary">LOC107422568</name>
</gene>
<dbReference type="GeneID" id="107422568"/>
<dbReference type="PANTHER" id="PTHR44259:SF15">
    <property type="entry name" value="F-BOX PROTEIN KIB2-RELATED"/>
    <property type="match status" value="1"/>
</dbReference>
<dbReference type="InterPro" id="IPR005174">
    <property type="entry name" value="KIB1-4_b-propeller"/>
</dbReference>
<dbReference type="PROSITE" id="PS50181">
    <property type="entry name" value="FBOX"/>
    <property type="match status" value="1"/>
</dbReference>
<feature type="domain" description="F-box" evidence="1">
    <location>
        <begin position="16"/>
        <end position="65"/>
    </location>
</feature>
<protein>
    <submittedName>
        <fullName evidence="3">F-box protein At4g17565</fullName>
    </submittedName>
</protein>
<dbReference type="RefSeq" id="XP_015887517.3">
    <property type="nucleotide sequence ID" value="XM_016032031.4"/>
</dbReference>
<dbReference type="Proteomes" id="UP001652623">
    <property type="component" value="Chromosome 3"/>
</dbReference>
<dbReference type="Pfam" id="PF00646">
    <property type="entry name" value="F-box"/>
    <property type="match status" value="1"/>
</dbReference>
<proteinExistence type="predicted"/>
<dbReference type="Pfam" id="PF03478">
    <property type="entry name" value="Beta-prop_KIB1-4"/>
    <property type="match status" value="1"/>
</dbReference>
<keyword evidence="2" id="KW-1185">Reference proteome</keyword>
<evidence type="ECO:0000313" key="2">
    <source>
        <dbReference type="Proteomes" id="UP001652623"/>
    </source>
</evidence>
<evidence type="ECO:0000313" key="3">
    <source>
        <dbReference type="RefSeq" id="XP_015887517.3"/>
    </source>
</evidence>
<organism evidence="2 3">
    <name type="scientific">Ziziphus jujuba</name>
    <name type="common">Chinese jujube</name>
    <name type="synonym">Ziziphus sativa</name>
    <dbReference type="NCBI Taxonomy" id="326968"/>
    <lineage>
        <taxon>Eukaryota</taxon>
        <taxon>Viridiplantae</taxon>
        <taxon>Streptophyta</taxon>
        <taxon>Embryophyta</taxon>
        <taxon>Tracheophyta</taxon>
        <taxon>Spermatophyta</taxon>
        <taxon>Magnoliopsida</taxon>
        <taxon>eudicotyledons</taxon>
        <taxon>Gunneridae</taxon>
        <taxon>Pentapetalae</taxon>
        <taxon>rosids</taxon>
        <taxon>fabids</taxon>
        <taxon>Rosales</taxon>
        <taxon>Rhamnaceae</taxon>
        <taxon>Paliureae</taxon>
        <taxon>Ziziphus</taxon>
    </lineage>
</organism>
<dbReference type="InterPro" id="IPR001810">
    <property type="entry name" value="F-box_dom"/>
</dbReference>
<reference evidence="3" key="1">
    <citation type="submission" date="2025-08" db="UniProtKB">
        <authorList>
            <consortium name="RefSeq"/>
        </authorList>
    </citation>
    <scope>IDENTIFICATION</scope>
    <source>
        <tissue evidence="3">Seedling</tissue>
    </source>
</reference>
<dbReference type="AlphaFoldDB" id="A0A6P4A233"/>
<dbReference type="FunCoup" id="A0A6P4A233">
    <property type="interactions" value="134"/>
</dbReference>
<dbReference type="InterPro" id="IPR050942">
    <property type="entry name" value="F-box_BR-signaling"/>
</dbReference>
<accession>A0A6P4A233</accession>
<dbReference type="KEGG" id="zju:107422568"/>
<dbReference type="InParanoid" id="A0A6P4A233"/>
<evidence type="ECO:0000259" key="1">
    <source>
        <dbReference type="PROSITE" id="PS50181"/>
    </source>
</evidence>